<dbReference type="Gene3D" id="3.40.50.1820">
    <property type="entry name" value="alpha/beta hydrolase"/>
    <property type="match status" value="1"/>
</dbReference>
<proteinExistence type="predicted"/>
<gene>
    <name evidence="3" type="ORF">VTL71DRAFT_6612</name>
</gene>
<protein>
    <recommendedName>
        <fullName evidence="2">Alpha/beta hydrolase fold-3 domain-containing protein</fullName>
    </recommendedName>
</protein>
<dbReference type="Pfam" id="PF07859">
    <property type="entry name" value="Abhydrolase_3"/>
    <property type="match status" value="1"/>
</dbReference>
<dbReference type="Proteomes" id="UP001595075">
    <property type="component" value="Unassembled WGS sequence"/>
</dbReference>
<keyword evidence="1" id="KW-0378">Hydrolase</keyword>
<evidence type="ECO:0000256" key="1">
    <source>
        <dbReference type="ARBA" id="ARBA00022801"/>
    </source>
</evidence>
<dbReference type="PANTHER" id="PTHR48081">
    <property type="entry name" value="AB HYDROLASE SUPERFAMILY PROTEIN C4A8.06C"/>
    <property type="match status" value="1"/>
</dbReference>
<dbReference type="InterPro" id="IPR050300">
    <property type="entry name" value="GDXG_lipolytic_enzyme"/>
</dbReference>
<dbReference type="EMBL" id="JAZHXI010000017">
    <property type="protein sequence ID" value="KAL2062346.1"/>
    <property type="molecule type" value="Genomic_DNA"/>
</dbReference>
<evidence type="ECO:0000259" key="2">
    <source>
        <dbReference type="Pfam" id="PF07859"/>
    </source>
</evidence>
<organism evidence="3 4">
    <name type="scientific">Oculimacula yallundae</name>
    <dbReference type="NCBI Taxonomy" id="86028"/>
    <lineage>
        <taxon>Eukaryota</taxon>
        <taxon>Fungi</taxon>
        <taxon>Dikarya</taxon>
        <taxon>Ascomycota</taxon>
        <taxon>Pezizomycotina</taxon>
        <taxon>Leotiomycetes</taxon>
        <taxon>Helotiales</taxon>
        <taxon>Ploettnerulaceae</taxon>
        <taxon>Oculimacula</taxon>
    </lineage>
</organism>
<accession>A0ABR4BYM4</accession>
<dbReference type="InterPro" id="IPR013094">
    <property type="entry name" value="AB_hydrolase_3"/>
</dbReference>
<dbReference type="PANTHER" id="PTHR48081:SF8">
    <property type="entry name" value="ALPHA_BETA HYDROLASE FOLD-3 DOMAIN-CONTAINING PROTEIN-RELATED"/>
    <property type="match status" value="1"/>
</dbReference>
<dbReference type="InterPro" id="IPR029058">
    <property type="entry name" value="AB_hydrolase_fold"/>
</dbReference>
<name>A0ABR4BYM4_9HELO</name>
<evidence type="ECO:0000313" key="3">
    <source>
        <dbReference type="EMBL" id="KAL2062346.1"/>
    </source>
</evidence>
<sequence length="365" mass="40275">MSVYNTREAVLDLGVIDPEFAEAVKALLAGPDVDIPSVPTDVTQIAEFERLRKVVSGMELEIDDANQDDRVEEKTISITMPDGHQNDARVYSPRHNSHGSRPLIVLFFGGGWVGGGIRQMSAYSRPLSLLYGAVVVNASYRLAPEYKFPTAHDGAWDAIKWLGTHSSELGADPAQGFIIGGSSAGGSIAAASGSRALRENLSPPLTGLWLNIPPIVLTDTTLPARYKDLWLSRTQNAESPTFGKTELDTAINIYQPDEKSATFNPLVDLKSIPLMPRTFLQVAGMDPLRDDGIIYDQILRDAGVETRLNAYKGMPHGFFGPYFTHLKQSQQHHVDVLEAFGWLLRQDQDSQKTREFAKGFKFFQK</sequence>
<keyword evidence="4" id="KW-1185">Reference proteome</keyword>
<dbReference type="SUPFAM" id="SSF53474">
    <property type="entry name" value="alpha/beta-Hydrolases"/>
    <property type="match status" value="1"/>
</dbReference>
<evidence type="ECO:0000313" key="4">
    <source>
        <dbReference type="Proteomes" id="UP001595075"/>
    </source>
</evidence>
<comment type="caution">
    <text evidence="3">The sequence shown here is derived from an EMBL/GenBank/DDBJ whole genome shotgun (WGS) entry which is preliminary data.</text>
</comment>
<feature type="domain" description="Alpha/beta hydrolase fold-3" evidence="2">
    <location>
        <begin position="104"/>
        <end position="319"/>
    </location>
</feature>
<reference evidence="3 4" key="1">
    <citation type="journal article" date="2024" name="Commun. Biol.">
        <title>Comparative genomic analysis of thermophilic fungi reveals convergent evolutionary adaptations and gene losses.</title>
        <authorList>
            <person name="Steindorff A.S."/>
            <person name="Aguilar-Pontes M.V."/>
            <person name="Robinson A.J."/>
            <person name="Andreopoulos B."/>
            <person name="LaButti K."/>
            <person name="Kuo A."/>
            <person name="Mondo S."/>
            <person name="Riley R."/>
            <person name="Otillar R."/>
            <person name="Haridas S."/>
            <person name="Lipzen A."/>
            <person name="Grimwood J."/>
            <person name="Schmutz J."/>
            <person name="Clum A."/>
            <person name="Reid I.D."/>
            <person name="Moisan M.C."/>
            <person name="Butler G."/>
            <person name="Nguyen T.T.M."/>
            <person name="Dewar K."/>
            <person name="Conant G."/>
            <person name="Drula E."/>
            <person name="Henrissat B."/>
            <person name="Hansel C."/>
            <person name="Singer S."/>
            <person name="Hutchinson M.I."/>
            <person name="de Vries R.P."/>
            <person name="Natvig D.O."/>
            <person name="Powell A.J."/>
            <person name="Tsang A."/>
            <person name="Grigoriev I.V."/>
        </authorList>
    </citation>
    <scope>NUCLEOTIDE SEQUENCE [LARGE SCALE GENOMIC DNA]</scope>
    <source>
        <strain evidence="3 4">CBS 494.80</strain>
    </source>
</reference>